<protein>
    <submittedName>
        <fullName evidence="3">CopD family protein</fullName>
    </submittedName>
</protein>
<gene>
    <name evidence="3" type="ORF">LMF89_21210</name>
</gene>
<feature type="transmembrane region" description="Helical" evidence="1">
    <location>
        <begin position="96"/>
        <end position="116"/>
    </location>
</feature>
<evidence type="ECO:0000313" key="3">
    <source>
        <dbReference type="EMBL" id="MCC5467858.1"/>
    </source>
</evidence>
<dbReference type="Proteomes" id="UP001165492">
    <property type="component" value="Unassembled WGS sequence"/>
</dbReference>
<evidence type="ECO:0000313" key="4">
    <source>
        <dbReference type="Proteomes" id="UP001165492"/>
    </source>
</evidence>
<keyword evidence="1" id="KW-0472">Membrane</keyword>
<feature type="transmembrane region" description="Helical" evidence="1">
    <location>
        <begin position="150"/>
        <end position="169"/>
    </location>
</feature>
<proteinExistence type="predicted"/>
<dbReference type="RefSeq" id="WP_229536796.1">
    <property type="nucleotide sequence ID" value="NZ_JAJHJB010000042.1"/>
</dbReference>
<organism evidence="3 4">
    <name type="scientific">Pelosinus baikalensis</name>
    <dbReference type="NCBI Taxonomy" id="2892015"/>
    <lineage>
        <taxon>Bacteria</taxon>
        <taxon>Bacillati</taxon>
        <taxon>Bacillota</taxon>
        <taxon>Negativicutes</taxon>
        <taxon>Selenomonadales</taxon>
        <taxon>Sporomusaceae</taxon>
        <taxon>Pelosinus</taxon>
    </lineage>
</organism>
<feature type="transmembrane region" description="Helical" evidence="1">
    <location>
        <begin position="12"/>
        <end position="33"/>
    </location>
</feature>
<feature type="transmembrane region" description="Helical" evidence="1">
    <location>
        <begin position="59"/>
        <end position="76"/>
    </location>
</feature>
<dbReference type="Pfam" id="PF05425">
    <property type="entry name" value="CopD"/>
    <property type="match status" value="1"/>
</dbReference>
<dbReference type="EMBL" id="JAJHJB010000042">
    <property type="protein sequence ID" value="MCC5467858.1"/>
    <property type="molecule type" value="Genomic_DNA"/>
</dbReference>
<keyword evidence="1" id="KW-1133">Transmembrane helix</keyword>
<name>A0ABS8I029_9FIRM</name>
<evidence type="ECO:0000259" key="2">
    <source>
        <dbReference type="Pfam" id="PF05425"/>
    </source>
</evidence>
<sequence length="172" mass="18709">MEMKELLHTISGTLHILAAVTWIGSIIYSEFAVKPALKPLSDMKIHAINGLAMKNFSTLTWTSLIVLILTGSYAIFDKQKELTPLLEEPSGIVLTIKLILVAIMIGILLIQVFSLGPKMSSLINPSTPQNQESQIKMTQVSNTATTLSKVHLYAGVLIVILAVILSALLEKS</sequence>
<comment type="caution">
    <text evidence="3">The sequence shown here is derived from an EMBL/GenBank/DDBJ whole genome shotgun (WGS) entry which is preliminary data.</text>
</comment>
<reference evidence="3" key="1">
    <citation type="submission" date="2021-11" db="EMBL/GenBank/DDBJ databases">
        <title>Description of a new species Pelosinus isolated from the bottom sediments of Lake Baikal.</title>
        <authorList>
            <person name="Zakharyuk A."/>
        </authorList>
    </citation>
    <scope>NUCLEOTIDE SEQUENCE</scope>
    <source>
        <strain evidence="3">Bkl1</strain>
    </source>
</reference>
<feature type="domain" description="Copper resistance protein D" evidence="2">
    <location>
        <begin position="52"/>
        <end position="164"/>
    </location>
</feature>
<keyword evidence="4" id="KW-1185">Reference proteome</keyword>
<dbReference type="InterPro" id="IPR008457">
    <property type="entry name" value="Cu-R_CopD_dom"/>
</dbReference>
<evidence type="ECO:0000256" key="1">
    <source>
        <dbReference type="SAM" id="Phobius"/>
    </source>
</evidence>
<keyword evidence="1" id="KW-0812">Transmembrane</keyword>
<accession>A0ABS8I029</accession>